<sequence>MSMSALILTCFYHGCMHFVFSIGNWAQPLSGFPCIVTIFVRSNLGPSLIWQISQRQACMHDRQ</sequence>
<dbReference type="EMBL" id="CM009304">
    <property type="protein sequence ID" value="RQP01000.1"/>
    <property type="molecule type" value="Genomic_DNA"/>
</dbReference>
<gene>
    <name evidence="1" type="ORF">POPTR_015G125450</name>
</gene>
<evidence type="ECO:0000313" key="2">
    <source>
        <dbReference type="Proteomes" id="UP000006729"/>
    </source>
</evidence>
<organism evidence="1 2">
    <name type="scientific">Populus trichocarpa</name>
    <name type="common">Western balsam poplar</name>
    <name type="synonym">Populus balsamifera subsp. trichocarpa</name>
    <dbReference type="NCBI Taxonomy" id="3694"/>
    <lineage>
        <taxon>Eukaryota</taxon>
        <taxon>Viridiplantae</taxon>
        <taxon>Streptophyta</taxon>
        <taxon>Embryophyta</taxon>
        <taxon>Tracheophyta</taxon>
        <taxon>Spermatophyta</taxon>
        <taxon>Magnoliopsida</taxon>
        <taxon>eudicotyledons</taxon>
        <taxon>Gunneridae</taxon>
        <taxon>Pentapetalae</taxon>
        <taxon>rosids</taxon>
        <taxon>fabids</taxon>
        <taxon>Malpighiales</taxon>
        <taxon>Salicaceae</taxon>
        <taxon>Saliceae</taxon>
        <taxon>Populus</taxon>
    </lineage>
</organism>
<dbReference type="Proteomes" id="UP000006729">
    <property type="component" value="Chromosome 15"/>
</dbReference>
<accession>A0A3N7G1C1</accession>
<dbReference type="AlphaFoldDB" id="A0A3N7G1C1"/>
<proteinExistence type="predicted"/>
<name>A0A3N7G1C1_POPTR</name>
<keyword evidence="2" id="KW-1185">Reference proteome</keyword>
<protein>
    <submittedName>
        <fullName evidence="1">Uncharacterized protein</fullName>
    </submittedName>
</protein>
<evidence type="ECO:0000313" key="1">
    <source>
        <dbReference type="EMBL" id="RQP01000.1"/>
    </source>
</evidence>
<dbReference type="InParanoid" id="A0A3N7G1C1"/>
<reference evidence="1 2" key="1">
    <citation type="journal article" date="2006" name="Science">
        <title>The genome of black cottonwood, Populus trichocarpa (Torr. &amp; Gray).</title>
        <authorList>
            <person name="Tuskan G.A."/>
            <person name="Difazio S."/>
            <person name="Jansson S."/>
            <person name="Bohlmann J."/>
            <person name="Grigoriev I."/>
            <person name="Hellsten U."/>
            <person name="Putnam N."/>
            <person name="Ralph S."/>
            <person name="Rombauts S."/>
            <person name="Salamov A."/>
            <person name="Schein J."/>
            <person name="Sterck L."/>
            <person name="Aerts A."/>
            <person name="Bhalerao R.R."/>
            <person name="Bhalerao R.P."/>
            <person name="Blaudez D."/>
            <person name="Boerjan W."/>
            <person name="Brun A."/>
            <person name="Brunner A."/>
            <person name="Busov V."/>
            <person name="Campbell M."/>
            <person name="Carlson J."/>
            <person name="Chalot M."/>
            <person name="Chapman J."/>
            <person name="Chen G.L."/>
            <person name="Cooper D."/>
            <person name="Coutinho P.M."/>
            <person name="Couturier J."/>
            <person name="Covert S."/>
            <person name="Cronk Q."/>
            <person name="Cunningham R."/>
            <person name="Davis J."/>
            <person name="Degroeve S."/>
            <person name="Dejardin A."/>
            <person name="Depamphilis C."/>
            <person name="Detter J."/>
            <person name="Dirks B."/>
            <person name="Dubchak I."/>
            <person name="Duplessis S."/>
            <person name="Ehlting J."/>
            <person name="Ellis B."/>
            <person name="Gendler K."/>
            <person name="Goodstein D."/>
            <person name="Gribskov M."/>
            <person name="Grimwood J."/>
            <person name="Groover A."/>
            <person name="Gunter L."/>
            <person name="Hamberger B."/>
            <person name="Heinze B."/>
            <person name="Helariutta Y."/>
            <person name="Henrissat B."/>
            <person name="Holligan D."/>
            <person name="Holt R."/>
            <person name="Huang W."/>
            <person name="Islam-Faridi N."/>
            <person name="Jones S."/>
            <person name="Jones-Rhoades M."/>
            <person name="Jorgensen R."/>
            <person name="Joshi C."/>
            <person name="Kangasjarvi J."/>
            <person name="Karlsson J."/>
            <person name="Kelleher C."/>
            <person name="Kirkpatrick R."/>
            <person name="Kirst M."/>
            <person name="Kohler A."/>
            <person name="Kalluri U."/>
            <person name="Larimer F."/>
            <person name="Leebens-Mack J."/>
            <person name="Leple J.C."/>
            <person name="Locascio P."/>
            <person name="Lou Y."/>
            <person name="Lucas S."/>
            <person name="Martin F."/>
            <person name="Montanini B."/>
            <person name="Napoli C."/>
            <person name="Nelson D.R."/>
            <person name="Nelson C."/>
            <person name="Nieminen K."/>
            <person name="Nilsson O."/>
            <person name="Pereda V."/>
            <person name="Peter G."/>
            <person name="Philippe R."/>
            <person name="Pilate G."/>
            <person name="Poliakov A."/>
            <person name="Razumovskaya J."/>
            <person name="Richardson P."/>
            <person name="Rinaldi C."/>
            <person name="Ritland K."/>
            <person name="Rouze P."/>
            <person name="Ryaboy D."/>
            <person name="Schmutz J."/>
            <person name="Schrader J."/>
            <person name="Segerman B."/>
            <person name="Shin H."/>
            <person name="Siddiqui A."/>
            <person name="Sterky F."/>
            <person name="Terry A."/>
            <person name="Tsai C.J."/>
            <person name="Uberbacher E."/>
            <person name="Unneberg P."/>
            <person name="Vahala J."/>
            <person name="Wall K."/>
            <person name="Wessler S."/>
            <person name="Yang G."/>
            <person name="Yin T."/>
            <person name="Douglas C."/>
            <person name="Marra M."/>
            <person name="Sandberg G."/>
            <person name="Van de Peer Y."/>
            <person name="Rokhsar D."/>
        </authorList>
    </citation>
    <scope>NUCLEOTIDE SEQUENCE [LARGE SCALE GENOMIC DNA]</scope>
    <source>
        <strain evidence="2">cv. Nisqually</strain>
    </source>
</reference>